<evidence type="ECO:0000313" key="2">
    <source>
        <dbReference type="Proteomes" id="UP000002318"/>
    </source>
</evidence>
<protein>
    <submittedName>
        <fullName evidence="1">Uncharacterized protein</fullName>
    </submittedName>
</protein>
<dbReference type="Gene3D" id="3.40.50.720">
    <property type="entry name" value="NAD(P)-binding Rossmann-like Domain"/>
    <property type="match status" value="1"/>
</dbReference>
<dbReference type="InterPro" id="IPR002347">
    <property type="entry name" value="SDR_fam"/>
</dbReference>
<dbReference type="OrthoDB" id="368419at2"/>
<name>E1RAC9_SEDSS</name>
<accession>E1RAC9</accession>
<dbReference type="Proteomes" id="UP000002318">
    <property type="component" value="Chromosome"/>
</dbReference>
<dbReference type="KEGG" id="ssm:Spirs_0264"/>
<keyword evidence="2" id="KW-1185">Reference proteome</keyword>
<dbReference type="STRING" id="573413.Spirs_0264"/>
<dbReference type="EMBL" id="CP002116">
    <property type="protein sequence ID" value="ADK79420.1"/>
    <property type="molecule type" value="Genomic_DNA"/>
</dbReference>
<dbReference type="SUPFAM" id="SSF51735">
    <property type="entry name" value="NAD(P)-binding Rossmann-fold domains"/>
    <property type="match status" value="1"/>
</dbReference>
<dbReference type="eggNOG" id="COG4221">
    <property type="taxonomic scope" value="Bacteria"/>
</dbReference>
<proteinExistence type="predicted"/>
<dbReference type="HOGENOM" id="CLU_1249984_0_0_12"/>
<evidence type="ECO:0000313" key="1">
    <source>
        <dbReference type="EMBL" id="ADK79420.1"/>
    </source>
</evidence>
<sequence>MGKRVLITGKTTKLGNLLVEHYLSQGWQVVATVKQDEEKRNDTEIDSNLLIRTWNRRSPLAAKNVLLGGINHFGGIDEAIIIFPVDGENRPLHELPSAAIEAAIDGQIKSQLFMVKEVLAYFQKEKRGQLSLIRNNEGADVLPPLEAICSGSFQALSRSLFTFYQNEKVYINSFESSTGDAKGFVDFIMKTLDEKARDQHGKMYRFHDKGVLGALGRNLRK</sequence>
<dbReference type="AlphaFoldDB" id="E1RAC9"/>
<dbReference type="Pfam" id="PF00106">
    <property type="entry name" value="adh_short"/>
    <property type="match status" value="1"/>
</dbReference>
<gene>
    <name evidence="1" type="ordered locus">Spirs_0264</name>
</gene>
<organism evidence="1 2">
    <name type="scientific">Sediminispirochaeta smaragdinae (strain DSM 11293 / JCM 15392 / SEBR 4228)</name>
    <name type="common">Spirochaeta smaragdinae</name>
    <dbReference type="NCBI Taxonomy" id="573413"/>
    <lineage>
        <taxon>Bacteria</taxon>
        <taxon>Pseudomonadati</taxon>
        <taxon>Spirochaetota</taxon>
        <taxon>Spirochaetia</taxon>
        <taxon>Spirochaetales</taxon>
        <taxon>Spirochaetaceae</taxon>
        <taxon>Sediminispirochaeta</taxon>
    </lineage>
</organism>
<dbReference type="InterPro" id="IPR036291">
    <property type="entry name" value="NAD(P)-bd_dom_sf"/>
</dbReference>
<reference evidence="1 2" key="1">
    <citation type="journal article" date="2010" name="Stand. Genomic Sci.">
        <title>Complete genome sequence of Spirochaeta smaragdinae type strain (SEBR 4228).</title>
        <authorList>
            <person name="Mavromatis K."/>
            <person name="Yasawong M."/>
            <person name="Chertkov O."/>
            <person name="Lapidus A."/>
            <person name="Lucas S."/>
            <person name="Nolan M."/>
            <person name="Del Rio T.G."/>
            <person name="Tice H."/>
            <person name="Cheng J.F."/>
            <person name="Pitluck S."/>
            <person name="Liolios K."/>
            <person name="Ivanova N."/>
            <person name="Tapia R."/>
            <person name="Han C."/>
            <person name="Bruce D."/>
            <person name="Goodwin L."/>
            <person name="Pati A."/>
            <person name="Chen A."/>
            <person name="Palaniappan K."/>
            <person name="Land M."/>
            <person name="Hauser L."/>
            <person name="Chang Y.J."/>
            <person name="Jeffries C.D."/>
            <person name="Detter J.C."/>
            <person name="Rohde M."/>
            <person name="Brambilla E."/>
            <person name="Spring S."/>
            <person name="Goker M."/>
            <person name="Sikorski J."/>
            <person name="Woyke T."/>
            <person name="Bristow J."/>
            <person name="Eisen J.A."/>
            <person name="Markowitz V."/>
            <person name="Hugenholtz P."/>
            <person name="Klenk H.P."/>
            <person name="Kyrpides N.C."/>
        </authorList>
    </citation>
    <scope>NUCLEOTIDE SEQUENCE [LARGE SCALE GENOMIC DNA]</scope>
    <source>
        <strain evidence="2">DSM 11293 / JCM 15392 / SEBR 4228</strain>
    </source>
</reference>